<dbReference type="RefSeq" id="WP_008703232.1">
    <property type="nucleotide sequence ID" value="NZ_ANOG01000776.1"/>
</dbReference>
<organism evidence="2 3">
    <name type="scientific">Rhodopirellula maiorica SM1</name>
    <dbReference type="NCBI Taxonomy" id="1265738"/>
    <lineage>
        <taxon>Bacteria</taxon>
        <taxon>Pseudomonadati</taxon>
        <taxon>Planctomycetota</taxon>
        <taxon>Planctomycetia</taxon>
        <taxon>Pirellulales</taxon>
        <taxon>Pirellulaceae</taxon>
        <taxon>Novipirellula</taxon>
    </lineage>
</organism>
<feature type="compositionally biased region" description="Basic and acidic residues" evidence="1">
    <location>
        <begin position="15"/>
        <end position="25"/>
    </location>
</feature>
<evidence type="ECO:0000313" key="3">
    <source>
        <dbReference type="Proteomes" id="UP000011991"/>
    </source>
</evidence>
<dbReference type="PATRIC" id="fig|1265738.3.peg.5471"/>
<reference evidence="2 3" key="1">
    <citation type="journal article" date="2013" name="Mar. Genomics">
        <title>Expression of sulfatases in Rhodopirellula baltica and the diversity of sulfatases in the genus Rhodopirellula.</title>
        <authorList>
            <person name="Wegner C.E."/>
            <person name="Richter-Heitmann T."/>
            <person name="Klindworth A."/>
            <person name="Klockow C."/>
            <person name="Richter M."/>
            <person name="Achstetter T."/>
            <person name="Glockner F.O."/>
            <person name="Harder J."/>
        </authorList>
    </citation>
    <scope>NUCLEOTIDE SEQUENCE [LARGE SCALE GENOMIC DNA]</scope>
    <source>
        <strain evidence="2 3">SM1</strain>
    </source>
</reference>
<protein>
    <submittedName>
        <fullName evidence="2">Uncharacterized protein</fullName>
    </submittedName>
</protein>
<feature type="region of interest" description="Disordered" evidence="1">
    <location>
        <begin position="1"/>
        <end position="32"/>
    </location>
</feature>
<gene>
    <name evidence="2" type="ORF">RMSM_05466</name>
</gene>
<evidence type="ECO:0000313" key="2">
    <source>
        <dbReference type="EMBL" id="EMI17612.1"/>
    </source>
</evidence>
<proteinExistence type="predicted"/>
<dbReference type="AlphaFoldDB" id="M5RQE8"/>
<name>M5RQE8_9BACT</name>
<accession>M5RQE8</accession>
<comment type="caution">
    <text evidence="2">The sequence shown here is derived from an EMBL/GenBank/DDBJ whole genome shotgun (WGS) entry which is preliminary data.</text>
</comment>
<dbReference type="Proteomes" id="UP000011991">
    <property type="component" value="Unassembled WGS sequence"/>
</dbReference>
<evidence type="ECO:0000256" key="1">
    <source>
        <dbReference type="SAM" id="MobiDB-lite"/>
    </source>
</evidence>
<dbReference type="EMBL" id="ANOG01000776">
    <property type="protein sequence ID" value="EMI17612.1"/>
    <property type="molecule type" value="Genomic_DNA"/>
</dbReference>
<keyword evidence="3" id="KW-1185">Reference proteome</keyword>
<sequence length="66" mass="7309">MANNAPNRLPANHAYHREGALHDGIAEGQSRRNQRLKLTAEPAAIEDLLNHVHKSMPPEPNKIILA</sequence>